<accession>A0A4P7SMG1</accession>
<protein>
    <submittedName>
        <fullName evidence="1">Uncharacterized protein</fullName>
    </submittedName>
</protein>
<dbReference type="KEGG" id="celz:E5225_15525"/>
<evidence type="ECO:0000313" key="1">
    <source>
        <dbReference type="EMBL" id="QCB94757.1"/>
    </source>
</evidence>
<organism evidence="1 2">
    <name type="scientific">Cellulomonas shaoxiangyii</name>
    <dbReference type="NCBI Taxonomy" id="2566013"/>
    <lineage>
        <taxon>Bacteria</taxon>
        <taxon>Bacillati</taxon>
        <taxon>Actinomycetota</taxon>
        <taxon>Actinomycetes</taxon>
        <taxon>Micrococcales</taxon>
        <taxon>Cellulomonadaceae</taxon>
        <taxon>Cellulomonas</taxon>
    </lineage>
</organism>
<gene>
    <name evidence="1" type="ORF">E5225_15525</name>
</gene>
<sequence length="91" mass="10214">MSADLHLLAGPNEPGWRSQWERLNGAQWYGDDPTAHRDDSDRFLVGAGGSRGRDMREHQDRYVPAPFAGITQIVGDGRVLTRGLARESWPR</sequence>
<proteinExistence type="predicted"/>
<reference evidence="1 2" key="1">
    <citation type="submission" date="2019-04" db="EMBL/GenBank/DDBJ databases">
        <title>Isolation and identification of Cellulomonas shaoxiangyii sp. Nov. isolated from feces of the Tibetan antelopes (Pantholops hodgsonii) in the Qinghai-Tibet plateau of China.</title>
        <authorList>
            <person name="Tian Z."/>
        </authorList>
    </citation>
    <scope>NUCLEOTIDE SEQUENCE [LARGE SCALE GENOMIC DNA]</scope>
    <source>
        <strain evidence="1 2">Z28</strain>
    </source>
</reference>
<dbReference type="AlphaFoldDB" id="A0A4P7SMG1"/>
<dbReference type="EMBL" id="CP039291">
    <property type="protein sequence ID" value="QCB94757.1"/>
    <property type="molecule type" value="Genomic_DNA"/>
</dbReference>
<evidence type="ECO:0000313" key="2">
    <source>
        <dbReference type="Proteomes" id="UP000296469"/>
    </source>
</evidence>
<dbReference type="RefSeq" id="WP_135972031.1">
    <property type="nucleotide sequence ID" value="NZ_CP039291.1"/>
</dbReference>
<keyword evidence="2" id="KW-1185">Reference proteome</keyword>
<dbReference type="Proteomes" id="UP000296469">
    <property type="component" value="Chromosome"/>
</dbReference>
<name>A0A4P7SMG1_9CELL</name>